<dbReference type="Pfam" id="PF06966">
    <property type="entry name" value="DUF1295"/>
    <property type="match status" value="1"/>
</dbReference>
<protein>
    <recommendedName>
        <fullName evidence="3">Steroid 5-alpha reductase C-terminal domain-containing protein</fullName>
    </recommendedName>
</protein>
<dbReference type="EMBL" id="HBIM01004205">
    <property type="protein sequence ID" value="CAE0405586.1"/>
    <property type="molecule type" value="Transcribed_RNA"/>
</dbReference>
<feature type="transmembrane region" description="Helical" evidence="1">
    <location>
        <begin position="95"/>
        <end position="114"/>
    </location>
</feature>
<feature type="transmembrane region" description="Helical" evidence="1">
    <location>
        <begin position="247"/>
        <end position="264"/>
    </location>
</feature>
<evidence type="ECO:0008006" key="3">
    <source>
        <dbReference type="Google" id="ProtNLM"/>
    </source>
</evidence>
<evidence type="ECO:0000313" key="2">
    <source>
        <dbReference type="EMBL" id="CAE0405586.1"/>
    </source>
</evidence>
<evidence type="ECO:0000256" key="1">
    <source>
        <dbReference type="SAM" id="Phobius"/>
    </source>
</evidence>
<keyword evidence="1" id="KW-0472">Membrane</keyword>
<sequence>METSTTFTSTELLPGALRLATEWGKNALTSESDWKGLLALMVIANLTLIPLTMVRNAYCFTVGYGASVLTMALGLGLAFEVPFLEFFQTSRPPELWLTLVTLLYGVRLSLFLAWREGSVPRMRDQTGPFQRKPVLMVLPLAVTLGVLYSMMVSPVFYALRNPAKSAAMVSVSWFGVTVASLGLVLEAVADQHKYEAKRHHEIAYGEKRFVGPTSLTYALCRHPNYLGEVMFWMGLWMGSIPSYGTNILAWIITTLGLVCILVIMKGSAERLDKKQKEWYGGQPDFEKWKRNVKGSLVPKLFA</sequence>
<dbReference type="PROSITE" id="PS50244">
    <property type="entry name" value="S5A_REDUCTASE"/>
    <property type="match status" value="1"/>
</dbReference>
<organism evidence="2">
    <name type="scientific">Amphora coffeiformis</name>
    <dbReference type="NCBI Taxonomy" id="265554"/>
    <lineage>
        <taxon>Eukaryota</taxon>
        <taxon>Sar</taxon>
        <taxon>Stramenopiles</taxon>
        <taxon>Ochrophyta</taxon>
        <taxon>Bacillariophyta</taxon>
        <taxon>Bacillariophyceae</taxon>
        <taxon>Bacillariophycidae</taxon>
        <taxon>Thalassiophysales</taxon>
        <taxon>Catenulaceae</taxon>
        <taxon>Amphora</taxon>
    </lineage>
</organism>
<feature type="transmembrane region" description="Helical" evidence="1">
    <location>
        <begin position="61"/>
        <end position="83"/>
    </location>
</feature>
<dbReference type="InterPro" id="IPR010721">
    <property type="entry name" value="UstE-like"/>
</dbReference>
<dbReference type="AlphaFoldDB" id="A0A7S3L3F8"/>
<dbReference type="GO" id="GO:0016020">
    <property type="term" value="C:membrane"/>
    <property type="evidence" value="ECO:0007669"/>
    <property type="project" value="TreeGrafter"/>
</dbReference>
<accession>A0A7S3L3F8</accession>
<proteinExistence type="predicted"/>
<dbReference type="PANTHER" id="PTHR32251:SF15">
    <property type="entry name" value="3-OXO-5-ALPHA-STEROID 4-DEHYDROGENASE (DUF1295)"/>
    <property type="match status" value="1"/>
</dbReference>
<keyword evidence="1" id="KW-1133">Transmembrane helix</keyword>
<gene>
    <name evidence="2" type="ORF">ACOF00016_LOCUS3596</name>
</gene>
<dbReference type="Gene3D" id="1.20.120.1630">
    <property type="match status" value="1"/>
</dbReference>
<reference evidence="2" key="1">
    <citation type="submission" date="2021-01" db="EMBL/GenBank/DDBJ databases">
        <authorList>
            <person name="Corre E."/>
            <person name="Pelletier E."/>
            <person name="Niang G."/>
            <person name="Scheremetjew M."/>
            <person name="Finn R."/>
            <person name="Kale V."/>
            <person name="Holt S."/>
            <person name="Cochrane G."/>
            <person name="Meng A."/>
            <person name="Brown T."/>
            <person name="Cohen L."/>
        </authorList>
    </citation>
    <scope>NUCLEOTIDE SEQUENCE</scope>
    <source>
        <strain evidence="2">CCMP127</strain>
    </source>
</reference>
<feature type="transmembrane region" description="Helical" evidence="1">
    <location>
        <begin position="134"/>
        <end position="159"/>
    </location>
</feature>
<dbReference type="PANTHER" id="PTHR32251">
    <property type="entry name" value="3-OXO-5-ALPHA-STEROID 4-DEHYDROGENASE"/>
    <property type="match status" value="1"/>
</dbReference>
<feature type="transmembrane region" description="Helical" evidence="1">
    <location>
        <begin position="171"/>
        <end position="189"/>
    </location>
</feature>
<name>A0A7S3L3F8_9STRA</name>
<keyword evidence="1" id="KW-0812">Transmembrane</keyword>